<reference evidence="1 2" key="1">
    <citation type="journal article" date="2019" name="Sci. Rep.">
        <title>Orb-weaving spider Araneus ventricosus genome elucidates the spidroin gene catalogue.</title>
        <authorList>
            <person name="Kono N."/>
            <person name="Nakamura H."/>
            <person name="Ohtoshi R."/>
            <person name="Moran D.A.P."/>
            <person name="Shinohara A."/>
            <person name="Yoshida Y."/>
            <person name="Fujiwara M."/>
            <person name="Mori M."/>
            <person name="Tomita M."/>
            <person name="Arakawa K."/>
        </authorList>
    </citation>
    <scope>NUCLEOTIDE SEQUENCE [LARGE SCALE GENOMIC DNA]</scope>
</reference>
<accession>A0A4Y2JDJ8</accession>
<dbReference type="EMBL" id="BGPR01003373">
    <property type="protein sequence ID" value="GBM87322.1"/>
    <property type="molecule type" value="Genomic_DNA"/>
</dbReference>
<dbReference type="AlphaFoldDB" id="A0A4Y2JDJ8"/>
<dbReference type="Proteomes" id="UP000499080">
    <property type="component" value="Unassembled WGS sequence"/>
</dbReference>
<gene>
    <name evidence="1" type="ORF">AVEN_53502_1</name>
</gene>
<sequence length="81" mass="9016">MTSSLSPNLGFTIGKVIFQMNWLAKSRDLKLTGHVQDGLEKAVALCYPLLKIIQELETVAAEVKPNSIGRHQLCFQYGIQL</sequence>
<keyword evidence="2" id="KW-1185">Reference proteome</keyword>
<organism evidence="1 2">
    <name type="scientific">Araneus ventricosus</name>
    <name type="common">Orbweaver spider</name>
    <name type="synonym">Epeira ventricosa</name>
    <dbReference type="NCBI Taxonomy" id="182803"/>
    <lineage>
        <taxon>Eukaryota</taxon>
        <taxon>Metazoa</taxon>
        <taxon>Ecdysozoa</taxon>
        <taxon>Arthropoda</taxon>
        <taxon>Chelicerata</taxon>
        <taxon>Arachnida</taxon>
        <taxon>Araneae</taxon>
        <taxon>Araneomorphae</taxon>
        <taxon>Entelegynae</taxon>
        <taxon>Araneoidea</taxon>
        <taxon>Araneidae</taxon>
        <taxon>Araneus</taxon>
    </lineage>
</organism>
<protein>
    <submittedName>
        <fullName evidence="1">Uncharacterized protein</fullName>
    </submittedName>
</protein>
<proteinExistence type="predicted"/>
<name>A0A4Y2JDJ8_ARAVE</name>
<evidence type="ECO:0000313" key="2">
    <source>
        <dbReference type="Proteomes" id="UP000499080"/>
    </source>
</evidence>
<evidence type="ECO:0000313" key="1">
    <source>
        <dbReference type="EMBL" id="GBM87322.1"/>
    </source>
</evidence>
<comment type="caution">
    <text evidence="1">The sequence shown here is derived from an EMBL/GenBank/DDBJ whole genome shotgun (WGS) entry which is preliminary data.</text>
</comment>